<accession>A0A0G4B370</accession>
<sequence length="135" mass="15262">MKSKKVIAIIAIVILVFGVGFFSYKFYMVKRPSNVRQAVFMSNGQVYFGYVANPKGQVVKLSDVYYLKTNDLTSSDVNKKIVLVKMGNELHQPQNTMFVNRDQIIFFQNLTDSSKINDAISKFVNNQTTSASTTK</sequence>
<keyword evidence="1" id="KW-0812">Transmembrane</keyword>
<protein>
    <submittedName>
        <fullName evidence="2">Uncharacterized protein</fullName>
    </submittedName>
</protein>
<gene>
    <name evidence="2" type="ORF">UT28_C0001G0214</name>
</gene>
<dbReference type="Proteomes" id="UP000035648">
    <property type="component" value="Chromosome"/>
</dbReference>
<feature type="transmembrane region" description="Helical" evidence="1">
    <location>
        <begin position="6"/>
        <end position="27"/>
    </location>
</feature>
<name>A0A0G4B370_9BACT</name>
<evidence type="ECO:0000256" key="1">
    <source>
        <dbReference type="SAM" id="Phobius"/>
    </source>
</evidence>
<evidence type="ECO:0000313" key="2">
    <source>
        <dbReference type="EMBL" id="AKM82025.1"/>
    </source>
</evidence>
<keyword evidence="1" id="KW-0472">Membrane</keyword>
<dbReference type="AlphaFoldDB" id="A0A0G4B370"/>
<organism evidence="2 3">
    <name type="scientific">Berkelbacteria bacterium GW2011_GWE1_39_12</name>
    <dbReference type="NCBI Taxonomy" id="1618337"/>
    <lineage>
        <taxon>Bacteria</taxon>
        <taxon>Candidatus Berkelbacteria</taxon>
    </lineage>
</organism>
<proteinExistence type="predicted"/>
<dbReference type="KEGG" id="bbgw:UT28_C0001G0214"/>
<dbReference type="EMBL" id="CP011213">
    <property type="protein sequence ID" value="AKM82025.1"/>
    <property type="molecule type" value="Genomic_DNA"/>
</dbReference>
<dbReference type="STRING" id="1618337.UT28_C0001G0214"/>
<reference evidence="2 3" key="1">
    <citation type="journal article" date="2015" name="Nature">
        <title>rRNA introns, odd ribosomes, and small enigmatic genomes across a large radiation of phyla.</title>
        <authorList>
            <person name="Brown C.T."/>
            <person name="Hug L.A."/>
            <person name="Thomas B.C."/>
            <person name="Sharon I."/>
            <person name="Castelle C.J."/>
            <person name="Singh A."/>
            <person name="Wilkins M.J."/>
            <person name="Williams K.H."/>
            <person name="Banfield J.F."/>
        </authorList>
    </citation>
    <scope>NUCLEOTIDE SEQUENCE [LARGE SCALE GENOMIC DNA]</scope>
</reference>
<evidence type="ECO:0000313" key="3">
    <source>
        <dbReference type="Proteomes" id="UP000035648"/>
    </source>
</evidence>
<keyword evidence="1" id="KW-1133">Transmembrane helix</keyword>